<dbReference type="PANTHER" id="PTHR43489">
    <property type="entry name" value="ISOMERASE"/>
    <property type="match status" value="1"/>
</dbReference>
<dbReference type="Gene3D" id="3.20.20.150">
    <property type="entry name" value="Divalent-metal-dependent TIM barrel enzymes"/>
    <property type="match status" value="1"/>
</dbReference>
<dbReference type="SUPFAM" id="SSF51658">
    <property type="entry name" value="Xylose isomerase-like"/>
    <property type="match status" value="1"/>
</dbReference>
<evidence type="ECO:0000259" key="4">
    <source>
        <dbReference type="Pfam" id="PF01261"/>
    </source>
</evidence>
<dbReference type="Proteomes" id="UP000247150">
    <property type="component" value="Unassembled WGS sequence"/>
</dbReference>
<dbReference type="InterPro" id="IPR026040">
    <property type="entry name" value="HyI-like"/>
</dbReference>
<dbReference type="RefSeq" id="WP_110065992.1">
    <property type="nucleotide sequence ID" value="NZ_QGTW01000009.1"/>
</dbReference>
<evidence type="ECO:0000313" key="6">
    <source>
        <dbReference type="Proteomes" id="UP000247150"/>
    </source>
</evidence>
<dbReference type="InterPro" id="IPR036237">
    <property type="entry name" value="Xyl_isomerase-like_sf"/>
</dbReference>
<comment type="caution">
    <text evidence="5">The sequence shown here is derived from an EMBL/GenBank/DDBJ whole genome shotgun (WGS) entry which is preliminary data.</text>
</comment>
<feature type="active site" description="Proton donor/acceptor" evidence="3">
    <location>
        <position position="142"/>
    </location>
</feature>
<dbReference type="OrthoDB" id="9786584at2"/>
<protein>
    <submittedName>
        <fullName evidence="5">Hydroxypyruvate isomerase</fullName>
    </submittedName>
</protein>
<sequence>MNKFAVNLSTIYTEVPFLERFKKAGESGFSKVECQFPYAFSKEEVKMELERNQLSMVLINLPPGNWEKGDRGIAAMPERTAEFKKSVDEAIRYAQALDADKVHCMAGIVAESDREKARQVFMDNLLYAGTEMAKYGITLLIEPINPYDMPGYFLNNIDQAVEIIDVIGLPNVKLQFDFYHIERIHGNPLKIYQQYKDLVGHVQIADHPGRNEPGTGRMNYKDIFEYLNESYKGEIGLEYNPQGRSEESFKWIKSAEKGGA</sequence>
<evidence type="ECO:0000313" key="5">
    <source>
        <dbReference type="EMBL" id="PWW27042.1"/>
    </source>
</evidence>
<dbReference type="AlphaFoldDB" id="A0A2V2ZSJ8"/>
<dbReference type="GO" id="GO:0046487">
    <property type="term" value="P:glyoxylate metabolic process"/>
    <property type="evidence" value="ECO:0007669"/>
    <property type="project" value="TreeGrafter"/>
</dbReference>
<organism evidence="5 6">
    <name type="scientific">Cytobacillus oceanisediminis</name>
    <dbReference type="NCBI Taxonomy" id="665099"/>
    <lineage>
        <taxon>Bacteria</taxon>
        <taxon>Bacillati</taxon>
        <taxon>Bacillota</taxon>
        <taxon>Bacilli</taxon>
        <taxon>Bacillales</taxon>
        <taxon>Bacillaceae</taxon>
        <taxon>Cytobacillus</taxon>
    </lineage>
</organism>
<proteinExistence type="inferred from homology"/>
<dbReference type="FunFam" id="3.20.20.150:FF:000007">
    <property type="entry name" value="Hydroxypyruvate isomerase"/>
    <property type="match status" value="1"/>
</dbReference>
<dbReference type="EMBL" id="QGTW01000009">
    <property type="protein sequence ID" value="PWW27042.1"/>
    <property type="molecule type" value="Genomic_DNA"/>
</dbReference>
<keyword evidence="1 2" id="KW-0413">Isomerase</keyword>
<evidence type="ECO:0000256" key="3">
    <source>
        <dbReference type="PIRSR" id="PIRSR006241-50"/>
    </source>
</evidence>
<name>A0A2V2ZSJ8_9BACI</name>
<keyword evidence="5" id="KW-0670">Pyruvate</keyword>
<comment type="similarity">
    <text evidence="2">Belongs to the hyi family.</text>
</comment>
<dbReference type="PANTHER" id="PTHR43489:SF6">
    <property type="entry name" value="HYDROXYPYRUVATE ISOMERASE-RELATED"/>
    <property type="match status" value="1"/>
</dbReference>
<gene>
    <name evidence="5" type="ORF">DFO73_109208</name>
</gene>
<dbReference type="InterPro" id="IPR013022">
    <property type="entry name" value="Xyl_isomerase-like_TIM-brl"/>
</dbReference>
<feature type="active site" description="Proton donor/acceptor" evidence="3">
    <location>
        <position position="238"/>
    </location>
</feature>
<reference evidence="5 6" key="1">
    <citation type="submission" date="2018-05" db="EMBL/GenBank/DDBJ databases">
        <title>Freshwater and sediment microbial communities from various areas in North America, analyzing microbe dynamics in response to fracking.</title>
        <authorList>
            <person name="Lamendella R."/>
        </authorList>
    </citation>
    <scope>NUCLEOTIDE SEQUENCE [LARGE SCALE GENOMIC DNA]</scope>
    <source>
        <strain evidence="5 6">15_TX</strain>
    </source>
</reference>
<dbReference type="GO" id="GO:0008903">
    <property type="term" value="F:hydroxypyruvate isomerase activity"/>
    <property type="evidence" value="ECO:0007669"/>
    <property type="project" value="TreeGrafter"/>
</dbReference>
<dbReference type="PIRSF" id="PIRSF006241">
    <property type="entry name" value="HyI"/>
    <property type="match status" value="1"/>
</dbReference>
<dbReference type="Pfam" id="PF01261">
    <property type="entry name" value="AP_endonuc_2"/>
    <property type="match status" value="1"/>
</dbReference>
<accession>A0A2V2ZSJ8</accession>
<evidence type="ECO:0000256" key="2">
    <source>
        <dbReference type="PIRNR" id="PIRNR006241"/>
    </source>
</evidence>
<feature type="domain" description="Xylose isomerase-like TIM barrel" evidence="4">
    <location>
        <begin position="21"/>
        <end position="254"/>
    </location>
</feature>
<dbReference type="InterPro" id="IPR050417">
    <property type="entry name" value="Sugar_Epim/Isomerase"/>
</dbReference>
<evidence type="ECO:0000256" key="1">
    <source>
        <dbReference type="ARBA" id="ARBA00023235"/>
    </source>
</evidence>